<dbReference type="InterPro" id="IPR029787">
    <property type="entry name" value="Nucleotide_cyclase"/>
</dbReference>
<organism evidence="4 5">
    <name type="scientific">Desulfovibrio fairfieldensis</name>
    <dbReference type="NCBI Taxonomy" id="44742"/>
    <lineage>
        <taxon>Bacteria</taxon>
        <taxon>Pseudomonadati</taxon>
        <taxon>Thermodesulfobacteriota</taxon>
        <taxon>Desulfovibrionia</taxon>
        <taxon>Desulfovibrionales</taxon>
        <taxon>Desulfovibrionaceae</taxon>
        <taxon>Desulfovibrio</taxon>
    </lineage>
</organism>
<dbReference type="Pfam" id="PF00211">
    <property type="entry name" value="Guanylate_cyc"/>
    <property type="match status" value="1"/>
</dbReference>
<dbReference type="GO" id="GO:0009190">
    <property type="term" value="P:cyclic nucleotide biosynthetic process"/>
    <property type="evidence" value="ECO:0007669"/>
    <property type="project" value="InterPro"/>
</dbReference>
<feature type="transmembrane region" description="Helical" evidence="2">
    <location>
        <begin position="366"/>
        <end position="383"/>
    </location>
</feature>
<dbReference type="Proteomes" id="UP000069241">
    <property type="component" value="Chromosome"/>
</dbReference>
<proteinExistence type="predicted"/>
<dbReference type="STRING" id="44742.AXF13_09580"/>
<evidence type="ECO:0000313" key="4">
    <source>
        <dbReference type="EMBL" id="AMD90348.1"/>
    </source>
</evidence>
<dbReference type="Pfam" id="PF05226">
    <property type="entry name" value="CHASE2"/>
    <property type="match status" value="1"/>
</dbReference>
<accession>A0A109W4F4</accession>
<evidence type="ECO:0000256" key="1">
    <source>
        <dbReference type="SAM" id="MobiDB-lite"/>
    </source>
</evidence>
<dbReference type="GO" id="GO:0035556">
    <property type="term" value="P:intracellular signal transduction"/>
    <property type="evidence" value="ECO:0007669"/>
    <property type="project" value="InterPro"/>
</dbReference>
<feature type="transmembrane region" description="Helical" evidence="2">
    <location>
        <begin position="390"/>
        <end position="411"/>
    </location>
</feature>
<name>A0A109W4F4_9BACT</name>
<dbReference type="EMBL" id="CP014229">
    <property type="protein sequence ID" value="AMD90348.1"/>
    <property type="molecule type" value="Genomic_DNA"/>
</dbReference>
<dbReference type="RefSeq" id="WP_062252902.1">
    <property type="nucleotide sequence ID" value="NZ_CP014229.1"/>
</dbReference>
<dbReference type="AlphaFoldDB" id="A0A109W4F4"/>
<feature type="region of interest" description="Disordered" evidence="1">
    <location>
        <begin position="171"/>
        <end position="190"/>
    </location>
</feature>
<dbReference type="CDD" id="cd07302">
    <property type="entry name" value="CHD"/>
    <property type="match status" value="1"/>
</dbReference>
<dbReference type="SMART" id="SM01080">
    <property type="entry name" value="CHASE2"/>
    <property type="match status" value="1"/>
</dbReference>
<keyword evidence="5" id="KW-1185">Reference proteome</keyword>
<feature type="domain" description="Guanylate cyclase" evidence="3">
    <location>
        <begin position="479"/>
        <end position="611"/>
    </location>
</feature>
<dbReference type="SMART" id="SM00044">
    <property type="entry name" value="CYCc"/>
    <property type="match status" value="1"/>
</dbReference>
<evidence type="ECO:0000256" key="2">
    <source>
        <dbReference type="SAM" id="Phobius"/>
    </source>
</evidence>
<dbReference type="KEGG" id="dfi:AXF13_09580"/>
<dbReference type="Gene3D" id="3.30.70.1230">
    <property type="entry name" value="Nucleotide cyclase"/>
    <property type="match status" value="1"/>
</dbReference>
<dbReference type="GO" id="GO:0004016">
    <property type="term" value="F:adenylate cyclase activity"/>
    <property type="evidence" value="ECO:0007669"/>
    <property type="project" value="UniProtKB-ARBA"/>
</dbReference>
<sequence length="733" mass="79890">MSRPLSRHPALRRAALALLPGLAVSGLMLLLYLLQPPLLRQLDNEIYDLFLTSRRAPPPSDAPVVVDIDEKSLAAYGQWPWPRYLVARLIDNLTRNGAASVALDILLAEPDRSSPNLLRQRLRKDFGVELDLQKLPPGLADNDAMLAATLARSPAVLGVFMQFDPYKAPPSSLPRPTGLAEQTPAGAPPPRDTVLRATSALLPLPVFSRAAPTGAINVAPGTDGVVREVPLLYRLGDNIYANLSLRALMRGLDVKTMILRSGPEGLTEIRLGPYRIPVSTRGLMRVPFKGPRGVYPYYSAVDILEKRVPPEQLEGRVVFVGTSAAGLQDIRATPFDAVYPGVEVHAAVVDAILNQDHIVQPDATPGIQALAILLAGLTAALVFSFTRAFIYGPACLLLAGGAIWGSGHLFAQGQFISPLYVVLTILAQGLCILPVRFWQEERQKRVLRQAFSRYVAPEVVARIAAREGDIFAGEERDVSVLFTDIRGFTSLSEKLEPQQVVALLNRYFTPMTACVRDSGGTLDKFIGDAIMAFWNAPLDVPDHPRRAVAAAVRMQALLRGLNPVLEKEFGVRLRIGAGLHCGPVYVGNMGSEDLLDYTCIGDTVNLASRLEGMCAKYGVSVVVSGAMAERCGAAFYFRALDSIRVKGKSRPVAIFSVHEQEEARRREAEFATARDALQCYIQGNFTAAGRLFGRLRESSTESNVLYELYSGRCAALCADPPENWDGIWTFNSK</sequence>
<dbReference type="InterPro" id="IPR001054">
    <property type="entry name" value="A/G_cyclase"/>
</dbReference>
<reference evidence="5" key="1">
    <citation type="submission" date="2016-02" db="EMBL/GenBank/DDBJ databases">
        <authorList>
            <person name="Holder M.E."/>
            <person name="Ajami N.J."/>
            <person name="Petrosino J.F."/>
        </authorList>
    </citation>
    <scope>NUCLEOTIDE SEQUENCE [LARGE SCALE GENOMIC DNA]</scope>
    <source>
        <strain evidence="5">CCUG 45958</strain>
    </source>
</reference>
<keyword evidence="2" id="KW-1133">Transmembrane helix</keyword>
<protein>
    <submittedName>
        <fullName evidence="4">Guanylate cyclase</fullName>
    </submittedName>
</protein>
<keyword evidence="2" id="KW-0472">Membrane</keyword>
<feature type="transmembrane region" description="Helical" evidence="2">
    <location>
        <begin position="417"/>
        <end position="438"/>
    </location>
</feature>
<dbReference type="PANTHER" id="PTHR43081">
    <property type="entry name" value="ADENYLATE CYCLASE, TERMINAL-DIFFERENTIATION SPECIFIC-RELATED"/>
    <property type="match status" value="1"/>
</dbReference>
<dbReference type="InterPro" id="IPR050697">
    <property type="entry name" value="Adenylyl/Guanylyl_Cyclase_3/4"/>
</dbReference>
<evidence type="ECO:0000259" key="3">
    <source>
        <dbReference type="PROSITE" id="PS50125"/>
    </source>
</evidence>
<gene>
    <name evidence="4" type="ORF">AXF13_09580</name>
</gene>
<keyword evidence="2" id="KW-0812">Transmembrane</keyword>
<dbReference type="InterPro" id="IPR007890">
    <property type="entry name" value="CHASE2"/>
</dbReference>
<dbReference type="SUPFAM" id="SSF55073">
    <property type="entry name" value="Nucleotide cyclase"/>
    <property type="match status" value="1"/>
</dbReference>
<dbReference type="PROSITE" id="PS50125">
    <property type="entry name" value="GUANYLATE_CYCLASE_2"/>
    <property type="match status" value="1"/>
</dbReference>
<dbReference type="PANTHER" id="PTHR43081:SF1">
    <property type="entry name" value="ADENYLATE CYCLASE, TERMINAL-DIFFERENTIATION SPECIFIC"/>
    <property type="match status" value="1"/>
</dbReference>
<evidence type="ECO:0000313" key="5">
    <source>
        <dbReference type="Proteomes" id="UP000069241"/>
    </source>
</evidence>